<dbReference type="SUPFAM" id="SSF56112">
    <property type="entry name" value="Protein kinase-like (PK-like)"/>
    <property type="match status" value="1"/>
</dbReference>
<name>A0A9N8WHM2_9GLOM</name>
<dbReference type="AlphaFoldDB" id="A0A9N8WHM2"/>
<dbReference type="EMBL" id="CAJVPY010000680">
    <property type="protein sequence ID" value="CAG8486987.1"/>
    <property type="molecule type" value="Genomic_DNA"/>
</dbReference>
<comment type="caution">
    <text evidence="1">The sequence shown here is derived from an EMBL/GenBank/DDBJ whole genome shotgun (WGS) entry which is preliminary data.</text>
</comment>
<sequence length="126" mass="14617">IVRYRQCFRGSYVVDCFGVTRNPADPTDCYMFVMRLCEDNLYQYIDRVRGNILWGEIVEILREIIDASELSDIFHNNPISNLLNNTNNNRVIYDNGILLEGVYSNGLISSSINPWSLTFHKFLTLD</sequence>
<accession>A0A9N8WHM2</accession>
<protein>
    <submittedName>
        <fullName evidence="1">26335_t:CDS:1</fullName>
    </submittedName>
</protein>
<keyword evidence="2" id="KW-1185">Reference proteome</keyword>
<proteinExistence type="predicted"/>
<reference evidence="1" key="1">
    <citation type="submission" date="2021-06" db="EMBL/GenBank/DDBJ databases">
        <authorList>
            <person name="Kallberg Y."/>
            <person name="Tangrot J."/>
            <person name="Rosling A."/>
        </authorList>
    </citation>
    <scope>NUCLEOTIDE SEQUENCE</scope>
    <source>
        <strain evidence="1">MA453B</strain>
    </source>
</reference>
<evidence type="ECO:0000313" key="2">
    <source>
        <dbReference type="Proteomes" id="UP000789405"/>
    </source>
</evidence>
<gene>
    <name evidence="1" type="ORF">DERYTH_LOCUS2216</name>
</gene>
<dbReference type="Proteomes" id="UP000789405">
    <property type="component" value="Unassembled WGS sequence"/>
</dbReference>
<organism evidence="1 2">
    <name type="scientific">Dentiscutata erythropus</name>
    <dbReference type="NCBI Taxonomy" id="1348616"/>
    <lineage>
        <taxon>Eukaryota</taxon>
        <taxon>Fungi</taxon>
        <taxon>Fungi incertae sedis</taxon>
        <taxon>Mucoromycota</taxon>
        <taxon>Glomeromycotina</taxon>
        <taxon>Glomeromycetes</taxon>
        <taxon>Diversisporales</taxon>
        <taxon>Gigasporaceae</taxon>
        <taxon>Dentiscutata</taxon>
    </lineage>
</organism>
<feature type="non-terminal residue" evidence="1">
    <location>
        <position position="1"/>
    </location>
</feature>
<evidence type="ECO:0000313" key="1">
    <source>
        <dbReference type="EMBL" id="CAG8486987.1"/>
    </source>
</evidence>
<dbReference type="InterPro" id="IPR011009">
    <property type="entry name" value="Kinase-like_dom_sf"/>
</dbReference>